<dbReference type="SUPFAM" id="SSF141571">
    <property type="entry name" value="Pentapeptide repeat-like"/>
    <property type="match status" value="1"/>
</dbReference>
<feature type="domain" description="NACHT N-terminal Helical" evidence="1">
    <location>
        <begin position="38"/>
        <end position="205"/>
    </location>
</feature>
<comment type="caution">
    <text evidence="2">The sequence shown here is derived from an EMBL/GenBank/DDBJ whole genome shotgun (WGS) entry which is preliminary data.</text>
</comment>
<dbReference type="InterPro" id="IPR027417">
    <property type="entry name" value="P-loop_NTPase"/>
</dbReference>
<dbReference type="EMBL" id="QRBB01000002">
    <property type="protein sequence ID" value="RDS75761.1"/>
    <property type="molecule type" value="Genomic_DNA"/>
</dbReference>
<reference evidence="2 3" key="1">
    <citation type="submission" date="2018-07" db="EMBL/GenBank/DDBJ databases">
        <title>Erythrobacter nanhaiensis sp. nov., a novel member of the genus Erythrobacter isolated from the South China Sea.</title>
        <authorList>
            <person name="Chen X."/>
            <person name="Liu J."/>
        </authorList>
    </citation>
    <scope>NUCLEOTIDE SEQUENCE [LARGE SCALE GENOMIC DNA]</scope>
    <source>
        <strain evidence="2 3">S-5</strain>
    </source>
</reference>
<organism evidence="2 3">
    <name type="scientific">Alteriqipengyuania lutimaris</name>
    <dbReference type="NCBI Taxonomy" id="1538146"/>
    <lineage>
        <taxon>Bacteria</taxon>
        <taxon>Pseudomonadati</taxon>
        <taxon>Pseudomonadota</taxon>
        <taxon>Alphaproteobacteria</taxon>
        <taxon>Sphingomonadales</taxon>
        <taxon>Erythrobacteraceae</taxon>
        <taxon>Alteriqipengyuania</taxon>
    </lineage>
</organism>
<keyword evidence="3" id="KW-1185">Reference proteome</keyword>
<dbReference type="RefSeq" id="WP_115493029.1">
    <property type="nucleotide sequence ID" value="NZ_JACHWW010000002.1"/>
</dbReference>
<gene>
    <name evidence="2" type="ORF">DL238_13750</name>
</gene>
<name>A0A395LGL0_9SPHN</name>
<dbReference type="Pfam" id="PF22735">
    <property type="entry name" value="NNH3"/>
    <property type="match status" value="1"/>
</dbReference>
<dbReference type="SUPFAM" id="SSF52540">
    <property type="entry name" value="P-loop containing nucleoside triphosphate hydrolases"/>
    <property type="match status" value="1"/>
</dbReference>
<dbReference type="AlphaFoldDB" id="A0A395LGL0"/>
<evidence type="ECO:0000313" key="2">
    <source>
        <dbReference type="EMBL" id="RDS75761.1"/>
    </source>
</evidence>
<dbReference type="OrthoDB" id="7908941at2"/>
<sequence>MVKQRYLTLQISPWKLLKAAASLGSAISANDPLRATGHTFEIADSLGLRKGADTELALLIEGALKRVAYKIIEQSFHDETRYDLKKAASFQSLDLKVIYDLHFSDLLEMAYSGLPASFKVQISEWLGYININSIDASNLLRRADGQFAEALHAEWLENGDRYQTLKEEKVSPFFSAKEKFIEWSDYRAHLVSLIHRNVFDETFSLKDIYVDTPLYFITKKKKFGNSDIRSSDIDLNLRPQAGMTGSEIKKFLCQDKGHSFAALTGGPGSGKSSLSYMAAAELASEGRNILLLQLHLLDIQDSFASAISSYFQETRFFRMHNPLDEGTAERPLLIILDGLDEIQMQGRAAHESAKDFVADALRWLDRKNSGDDLRAKILFTGRDLAVQSAEASFRGDGKIFHLLSYYTPPEERRRYENAEVLNDDLRDVWWAKYALLTNRVIKSMPENLRRGELGSVTSQPLLNYLVALAYFRGKIDLNNISVNSIYADLLAAIHERVWSARRHPTTGALEFDHFVRLLEEVSVAVWHGAGRTATLAEVEEHCRQSKVSNLLPSFEKGMSDGISNLLLAFYFRQKGLREDGQKTFEFTHKSFAEYLIALALFRLIKEIVRKRKQHKANFDEGWDEGEAAFRWARLCGKTALDHEVLAFVDREIQRLSQDEQVCGQSVFSELVAVFVRDGVDMDRFSTLRTNEKNRRFRNAAEACVAVLNSFAVATGEVSNIDWPSRTAAGAFLRKLSGQRQGPVNQLVLYCLRRLNFSGCVLDMFDFYSAELSGSIFDDADLHFAIFASADVRGCRFRHAKFLNTNFSNAKMANAEFRISAGARSESIILEGARDGLAVLPRGVKAVKRRLESKGASVVLDVNVPPHGEEVET</sequence>
<evidence type="ECO:0000313" key="3">
    <source>
        <dbReference type="Proteomes" id="UP000254101"/>
    </source>
</evidence>
<accession>A0A395LGL0</accession>
<dbReference type="Gene3D" id="2.160.20.80">
    <property type="entry name" value="E3 ubiquitin-protein ligase SopA"/>
    <property type="match status" value="1"/>
</dbReference>
<evidence type="ECO:0000259" key="1">
    <source>
        <dbReference type="Pfam" id="PF22735"/>
    </source>
</evidence>
<dbReference type="Proteomes" id="UP000254101">
    <property type="component" value="Unassembled WGS sequence"/>
</dbReference>
<dbReference type="Pfam" id="PF00805">
    <property type="entry name" value="Pentapeptide"/>
    <property type="match status" value="1"/>
</dbReference>
<dbReference type="InterPro" id="IPR001646">
    <property type="entry name" value="5peptide_repeat"/>
</dbReference>
<protein>
    <recommendedName>
        <fullName evidence="1">NACHT N-terminal Helical domain-containing protein</fullName>
    </recommendedName>
</protein>
<proteinExistence type="predicted"/>
<dbReference type="Gene3D" id="3.40.50.300">
    <property type="entry name" value="P-loop containing nucleotide triphosphate hydrolases"/>
    <property type="match status" value="1"/>
</dbReference>
<dbReference type="InterPro" id="IPR054568">
    <property type="entry name" value="NNH3"/>
</dbReference>